<comment type="caution">
    <text evidence="9">The sequence shown here is derived from an EMBL/GenBank/DDBJ whole genome shotgun (WGS) entry which is preliminary data.</text>
</comment>
<dbReference type="InterPro" id="IPR031475">
    <property type="entry name" value="NBD_C"/>
</dbReference>
<dbReference type="Proteomes" id="UP000216913">
    <property type="component" value="Unassembled WGS sequence"/>
</dbReference>
<dbReference type="InterPro" id="IPR010737">
    <property type="entry name" value="4-carb_acid_sugar_kinase_N"/>
</dbReference>
<dbReference type="OrthoDB" id="191465at2"/>
<accession>A0A261TVI8</accession>
<dbReference type="AlphaFoldDB" id="A0A261TVI8"/>
<protein>
    <recommendedName>
        <fullName evidence="11">Type III effector</fullName>
    </recommendedName>
</protein>
<organism evidence="9 10">
    <name type="scientific">Bordetella genomosp. 5</name>
    <dbReference type="NCBI Taxonomy" id="1395608"/>
    <lineage>
        <taxon>Bacteria</taxon>
        <taxon>Pseudomonadati</taxon>
        <taxon>Pseudomonadota</taxon>
        <taxon>Betaproteobacteria</taxon>
        <taxon>Burkholderiales</taxon>
        <taxon>Alcaligenaceae</taxon>
        <taxon>Bordetella</taxon>
    </lineage>
</organism>
<keyword evidence="10" id="KW-1185">Reference proteome</keyword>
<evidence type="ECO:0000259" key="8">
    <source>
        <dbReference type="Pfam" id="PF17042"/>
    </source>
</evidence>
<dbReference type="InterPro" id="IPR037051">
    <property type="entry name" value="4-carb_acid_sugar_kinase_N_sf"/>
</dbReference>
<name>A0A261TVI8_9BORD</name>
<keyword evidence="3" id="KW-0547">Nucleotide-binding</keyword>
<evidence type="ECO:0000256" key="5">
    <source>
        <dbReference type="ARBA" id="ARBA00022840"/>
    </source>
</evidence>
<evidence type="ECO:0008006" key="11">
    <source>
        <dbReference type="Google" id="ProtNLM"/>
    </source>
</evidence>
<dbReference type="GO" id="GO:0005524">
    <property type="term" value="F:ATP binding"/>
    <property type="evidence" value="ECO:0007669"/>
    <property type="project" value="UniProtKB-KW"/>
</dbReference>
<evidence type="ECO:0000313" key="9">
    <source>
        <dbReference type="EMBL" id="OZI53714.1"/>
    </source>
</evidence>
<sequence>MSMPPRLAWYGDDFTGATDTLAEVARAGWRSLLFMSVPTPARLAAVGPLDAIGIAGAARGMTPALMETELHEVGRFLAGTGARILHYKCCSTFDSAPHVGSIGKAVEVLRQYAPHPLVPIVGGQPSIGRYCSFAHLFARAGAAPEIHRIDRHPVMSRHPVTPMHEPDLRRHLEAQGLHGVMSLPHTRYPAPRGPGEAAGLDPWIDRLLGEASGPLLLDVTDEHHLAPLGRLMWRAARHAPLLAVGASSVQQALARAIAADPDLIPAPPRPRGEGSALRPAAGPVLMLAGSLSPVTARQIEAARHYQRLAVDAERLARDSAYARQCAMDATALLAAGHHALVHTLAPAQPPSAEQTAATAQATAGLLAAIVRACAAAGHGLTRIGIAGGDTSSQAVLALGLWGLSFHSVLAPGVAVSVGHGDDPATNGIELMLKGGQMGGEHLFDALVDGTCAVAA</sequence>
<evidence type="ECO:0000256" key="2">
    <source>
        <dbReference type="ARBA" id="ARBA00022679"/>
    </source>
</evidence>
<dbReference type="Pfam" id="PF17042">
    <property type="entry name" value="NBD_C"/>
    <property type="match status" value="1"/>
</dbReference>
<dbReference type="InterPro" id="IPR042213">
    <property type="entry name" value="NBD_C_sf"/>
</dbReference>
<reference evidence="9 10" key="1">
    <citation type="submission" date="2017-05" db="EMBL/GenBank/DDBJ databases">
        <title>Complete and WGS of Bordetella genogroups.</title>
        <authorList>
            <person name="Spilker T."/>
            <person name="LiPuma J."/>
        </authorList>
    </citation>
    <scope>NUCLEOTIDE SEQUENCE [LARGE SCALE GENOMIC DNA]</scope>
    <source>
        <strain evidence="9 10">AU10456</strain>
    </source>
</reference>
<dbReference type="EMBL" id="NEVP01000004">
    <property type="protein sequence ID" value="OZI53714.1"/>
    <property type="molecule type" value="Genomic_DNA"/>
</dbReference>
<keyword evidence="4" id="KW-0418">Kinase</keyword>
<evidence type="ECO:0000259" key="7">
    <source>
        <dbReference type="Pfam" id="PF07005"/>
    </source>
</evidence>
<dbReference type="Gene3D" id="3.40.980.20">
    <property type="entry name" value="Four-carbon acid sugar kinase, nucleotide binding domain"/>
    <property type="match status" value="1"/>
</dbReference>
<dbReference type="Pfam" id="PF07005">
    <property type="entry name" value="SBD_N"/>
    <property type="match status" value="1"/>
</dbReference>
<evidence type="ECO:0000256" key="4">
    <source>
        <dbReference type="ARBA" id="ARBA00022777"/>
    </source>
</evidence>
<dbReference type="GO" id="GO:0016301">
    <property type="term" value="F:kinase activity"/>
    <property type="evidence" value="ECO:0007669"/>
    <property type="project" value="UniProtKB-KW"/>
</dbReference>
<keyword evidence="5" id="KW-0067">ATP-binding</keyword>
<feature type="domain" description="Four-carbon acid sugar kinase nucleotide binding" evidence="8">
    <location>
        <begin position="285"/>
        <end position="443"/>
    </location>
</feature>
<evidence type="ECO:0000256" key="6">
    <source>
        <dbReference type="ARBA" id="ARBA00023277"/>
    </source>
</evidence>
<keyword evidence="6" id="KW-0119">Carbohydrate metabolism</keyword>
<dbReference type="RefSeq" id="WP_094799221.1">
    <property type="nucleotide sequence ID" value="NZ_NEVP01000004.1"/>
</dbReference>
<comment type="similarity">
    <text evidence="1">Belongs to the four-carbon acid sugar kinase family.</text>
</comment>
<proteinExistence type="inferred from homology"/>
<dbReference type="Gene3D" id="3.40.50.10840">
    <property type="entry name" value="Putative sugar-binding, N-terminal domain"/>
    <property type="match status" value="1"/>
</dbReference>
<dbReference type="SUPFAM" id="SSF142764">
    <property type="entry name" value="YgbK-like"/>
    <property type="match status" value="1"/>
</dbReference>
<evidence type="ECO:0000256" key="1">
    <source>
        <dbReference type="ARBA" id="ARBA00005715"/>
    </source>
</evidence>
<keyword evidence="2" id="KW-0808">Transferase</keyword>
<feature type="domain" description="Four-carbon acid sugar kinase N-terminal" evidence="7">
    <location>
        <begin position="7"/>
        <end position="253"/>
    </location>
</feature>
<evidence type="ECO:0000256" key="3">
    <source>
        <dbReference type="ARBA" id="ARBA00022741"/>
    </source>
</evidence>
<gene>
    <name evidence="9" type="ORF">CAL25_07045</name>
</gene>
<evidence type="ECO:0000313" key="10">
    <source>
        <dbReference type="Proteomes" id="UP000216913"/>
    </source>
</evidence>